<evidence type="ECO:0000313" key="2">
    <source>
        <dbReference type="Proteomes" id="UP000271098"/>
    </source>
</evidence>
<reference evidence="1 2" key="2">
    <citation type="submission" date="2018-11" db="EMBL/GenBank/DDBJ databases">
        <authorList>
            <consortium name="Pathogen Informatics"/>
        </authorList>
    </citation>
    <scope>NUCLEOTIDE SEQUENCE [LARGE SCALE GENOMIC DNA]</scope>
</reference>
<dbReference type="AlphaFoldDB" id="A0A183EAD9"/>
<dbReference type="WBParaSite" id="GPUH_0001795501-mRNA-1">
    <property type="protein sequence ID" value="GPUH_0001795501-mRNA-1"/>
    <property type="gene ID" value="GPUH_0001795501"/>
</dbReference>
<gene>
    <name evidence="1" type="ORF">GPUH_LOCUS17930</name>
</gene>
<evidence type="ECO:0000313" key="3">
    <source>
        <dbReference type="WBParaSite" id="GPUH_0001795501-mRNA-1"/>
    </source>
</evidence>
<name>A0A183EAD9_9BILA</name>
<proteinExistence type="predicted"/>
<accession>A0A183EAD9</accession>
<sequence length="87" mass="9440">MVESGARRVNLLNNLNTHSLRSVSWFLEIVVEYCVSLRGYTGLVLSGLLLQGSLSLADILHATSCAFYDINYASGRTCEPLISSAMG</sequence>
<evidence type="ECO:0000313" key="1">
    <source>
        <dbReference type="EMBL" id="VDN30717.1"/>
    </source>
</evidence>
<dbReference type="EMBL" id="UYRT01085909">
    <property type="protein sequence ID" value="VDN30717.1"/>
    <property type="molecule type" value="Genomic_DNA"/>
</dbReference>
<reference evidence="3" key="1">
    <citation type="submission" date="2016-06" db="UniProtKB">
        <authorList>
            <consortium name="WormBaseParasite"/>
        </authorList>
    </citation>
    <scope>IDENTIFICATION</scope>
</reference>
<dbReference type="Proteomes" id="UP000271098">
    <property type="component" value="Unassembled WGS sequence"/>
</dbReference>
<keyword evidence="2" id="KW-1185">Reference proteome</keyword>
<organism evidence="3">
    <name type="scientific">Gongylonema pulchrum</name>
    <dbReference type="NCBI Taxonomy" id="637853"/>
    <lineage>
        <taxon>Eukaryota</taxon>
        <taxon>Metazoa</taxon>
        <taxon>Ecdysozoa</taxon>
        <taxon>Nematoda</taxon>
        <taxon>Chromadorea</taxon>
        <taxon>Rhabditida</taxon>
        <taxon>Spirurina</taxon>
        <taxon>Spiruromorpha</taxon>
        <taxon>Spiruroidea</taxon>
        <taxon>Gongylonematidae</taxon>
        <taxon>Gongylonema</taxon>
    </lineage>
</organism>
<protein>
    <submittedName>
        <fullName evidence="3">Ovule protein</fullName>
    </submittedName>
</protein>